<dbReference type="Gene3D" id="1.10.510.10">
    <property type="entry name" value="Transferase(Phosphotransferase) domain 1"/>
    <property type="match status" value="1"/>
</dbReference>
<reference evidence="10 11" key="1">
    <citation type="journal article" date="2012" name="PLoS Pathog.">
        <title>Diverse lifestyles and strategies of plant pathogenesis encoded in the genomes of eighteen Dothideomycetes fungi.</title>
        <authorList>
            <person name="Ohm R.A."/>
            <person name="Feau N."/>
            <person name="Henrissat B."/>
            <person name="Schoch C.L."/>
            <person name="Horwitz B.A."/>
            <person name="Barry K.W."/>
            <person name="Condon B.J."/>
            <person name="Copeland A.C."/>
            <person name="Dhillon B."/>
            <person name="Glaser F."/>
            <person name="Hesse C.N."/>
            <person name="Kosti I."/>
            <person name="LaButti K."/>
            <person name="Lindquist E.A."/>
            <person name="Lucas S."/>
            <person name="Salamov A.A."/>
            <person name="Bradshaw R.E."/>
            <person name="Ciuffetti L."/>
            <person name="Hamelin R.C."/>
            <person name="Kema G.H.J."/>
            <person name="Lawrence C."/>
            <person name="Scott J.A."/>
            <person name="Spatafora J.W."/>
            <person name="Turgeon B.G."/>
            <person name="de Wit P.J.G.M."/>
            <person name="Zhong S."/>
            <person name="Goodwin S.B."/>
            <person name="Grigoriev I.V."/>
        </authorList>
    </citation>
    <scope>NUCLEOTIDE SEQUENCE [LARGE SCALE GENOMIC DNA]</scope>
    <source>
        <strain evidence="10 11">SO2202</strain>
    </source>
</reference>
<dbReference type="HOGENOM" id="CLU_000288_63_43_1"/>
<dbReference type="SUPFAM" id="SSF56112">
    <property type="entry name" value="Protein kinase-like (PK-like)"/>
    <property type="match status" value="1"/>
</dbReference>
<keyword evidence="5 6" id="KW-0067">ATP-binding</keyword>
<dbReference type="Proteomes" id="UP000016931">
    <property type="component" value="Unassembled WGS sequence"/>
</dbReference>
<feature type="domain" description="AGC-kinase C-terminal" evidence="9">
    <location>
        <begin position="277"/>
        <end position="368"/>
    </location>
</feature>
<feature type="region of interest" description="Disordered" evidence="7">
    <location>
        <begin position="319"/>
        <end position="338"/>
    </location>
</feature>
<evidence type="ECO:0000313" key="11">
    <source>
        <dbReference type="Proteomes" id="UP000016931"/>
    </source>
</evidence>
<dbReference type="FunFam" id="1.10.510.10:FF:000469">
    <property type="entry name" value="Serine/threonine-protein kinase 32B"/>
    <property type="match status" value="1"/>
</dbReference>
<dbReference type="CDD" id="cd05578">
    <property type="entry name" value="STKc_Yank1"/>
    <property type="match status" value="1"/>
</dbReference>
<feature type="region of interest" description="Disordered" evidence="7">
    <location>
        <begin position="460"/>
        <end position="510"/>
    </location>
</feature>
<dbReference type="EMBL" id="KB456260">
    <property type="protein sequence ID" value="EMF16741.1"/>
    <property type="molecule type" value="Genomic_DNA"/>
</dbReference>
<feature type="compositionally biased region" description="Polar residues" evidence="7">
    <location>
        <begin position="410"/>
        <end position="428"/>
    </location>
</feature>
<dbReference type="PROSITE" id="PS00108">
    <property type="entry name" value="PROTEIN_KINASE_ST"/>
    <property type="match status" value="1"/>
</dbReference>
<dbReference type="STRING" id="692275.N1QHM2"/>
<evidence type="ECO:0000256" key="3">
    <source>
        <dbReference type="ARBA" id="ARBA00022741"/>
    </source>
</evidence>
<dbReference type="Gene3D" id="3.30.200.20">
    <property type="entry name" value="Phosphorylase Kinase, domain 1"/>
    <property type="match status" value="1"/>
</dbReference>
<organism evidence="10 11">
    <name type="scientific">Sphaerulina musiva (strain SO2202)</name>
    <name type="common">Poplar stem canker fungus</name>
    <name type="synonym">Septoria musiva</name>
    <dbReference type="NCBI Taxonomy" id="692275"/>
    <lineage>
        <taxon>Eukaryota</taxon>
        <taxon>Fungi</taxon>
        <taxon>Dikarya</taxon>
        <taxon>Ascomycota</taxon>
        <taxon>Pezizomycotina</taxon>
        <taxon>Dothideomycetes</taxon>
        <taxon>Dothideomycetidae</taxon>
        <taxon>Mycosphaerellales</taxon>
        <taxon>Mycosphaerellaceae</taxon>
        <taxon>Sphaerulina</taxon>
    </lineage>
</organism>
<keyword evidence="4 10" id="KW-0418">Kinase</keyword>
<name>N1QHM2_SPHMS</name>
<keyword evidence="2" id="KW-0808">Transferase</keyword>
<dbReference type="GO" id="GO:0007186">
    <property type="term" value="P:G protein-coupled receptor signaling pathway"/>
    <property type="evidence" value="ECO:0007669"/>
    <property type="project" value="TreeGrafter"/>
</dbReference>
<dbReference type="FunFam" id="3.30.200.20:FF:000354">
    <property type="entry name" value="AGC/YANK protein kinase"/>
    <property type="match status" value="1"/>
</dbReference>
<feature type="compositionally biased region" description="Polar residues" evidence="7">
    <location>
        <begin position="369"/>
        <end position="383"/>
    </location>
</feature>
<dbReference type="SMART" id="SM00220">
    <property type="entry name" value="S_TKc"/>
    <property type="match status" value="1"/>
</dbReference>
<dbReference type="InterPro" id="IPR000961">
    <property type="entry name" value="AGC-kinase_C"/>
</dbReference>
<feature type="domain" description="Protein kinase" evidence="8">
    <location>
        <begin position="20"/>
        <end position="276"/>
    </location>
</feature>
<evidence type="ECO:0000256" key="1">
    <source>
        <dbReference type="ARBA" id="ARBA00022527"/>
    </source>
</evidence>
<evidence type="ECO:0000259" key="8">
    <source>
        <dbReference type="PROSITE" id="PS50011"/>
    </source>
</evidence>
<feature type="region of interest" description="Disordered" evidence="7">
    <location>
        <begin position="532"/>
        <end position="584"/>
    </location>
</feature>
<evidence type="ECO:0000259" key="9">
    <source>
        <dbReference type="PROSITE" id="PS51285"/>
    </source>
</evidence>
<dbReference type="GO" id="GO:0009966">
    <property type="term" value="P:regulation of signal transduction"/>
    <property type="evidence" value="ECO:0007669"/>
    <property type="project" value="TreeGrafter"/>
</dbReference>
<keyword evidence="1" id="KW-0723">Serine/threonine-protein kinase</keyword>
<evidence type="ECO:0000256" key="5">
    <source>
        <dbReference type="ARBA" id="ARBA00022840"/>
    </source>
</evidence>
<dbReference type="GeneID" id="27900476"/>
<dbReference type="InterPro" id="IPR000719">
    <property type="entry name" value="Prot_kinase_dom"/>
</dbReference>
<evidence type="ECO:0000313" key="10">
    <source>
        <dbReference type="EMBL" id="EMF16741.1"/>
    </source>
</evidence>
<dbReference type="OMA" id="CEVDWWS"/>
<dbReference type="Pfam" id="PF00069">
    <property type="entry name" value="Pkinase"/>
    <property type="match status" value="1"/>
</dbReference>
<dbReference type="GO" id="GO:0004703">
    <property type="term" value="F:G protein-coupled receptor kinase activity"/>
    <property type="evidence" value="ECO:0007669"/>
    <property type="project" value="TreeGrafter"/>
</dbReference>
<evidence type="ECO:0000256" key="2">
    <source>
        <dbReference type="ARBA" id="ARBA00022679"/>
    </source>
</evidence>
<evidence type="ECO:0000256" key="7">
    <source>
        <dbReference type="SAM" id="MobiDB-lite"/>
    </source>
</evidence>
<keyword evidence="11" id="KW-1185">Reference proteome</keyword>
<proteinExistence type="predicted"/>
<feature type="region of interest" description="Disordered" evidence="7">
    <location>
        <begin position="364"/>
        <end position="441"/>
    </location>
</feature>
<dbReference type="InterPro" id="IPR017441">
    <property type="entry name" value="Protein_kinase_ATP_BS"/>
</dbReference>
<dbReference type="GO" id="GO:0001664">
    <property type="term" value="F:G protein-coupled receptor binding"/>
    <property type="evidence" value="ECO:0007669"/>
    <property type="project" value="TreeGrafter"/>
</dbReference>
<dbReference type="PROSITE" id="PS50011">
    <property type="entry name" value="PROTEIN_KINASE_DOM"/>
    <property type="match status" value="1"/>
</dbReference>
<dbReference type="PANTHER" id="PTHR24355:SF30">
    <property type="entry name" value="SERINE_THREONINE-PROTEIN KINASE 32B ISOFORM X1"/>
    <property type="match status" value="1"/>
</dbReference>
<feature type="binding site" evidence="6">
    <location>
        <position position="53"/>
    </location>
    <ligand>
        <name>ATP</name>
        <dbReference type="ChEBI" id="CHEBI:30616"/>
    </ligand>
</feature>
<accession>N1QHM2</accession>
<evidence type="ECO:0000256" key="6">
    <source>
        <dbReference type="PROSITE-ProRule" id="PRU10141"/>
    </source>
</evidence>
<dbReference type="RefSeq" id="XP_016764862.1">
    <property type="nucleotide sequence ID" value="XM_016903339.1"/>
</dbReference>
<gene>
    <name evidence="10" type="ORF">SEPMUDRAFT_145917</name>
</gene>
<dbReference type="InterPro" id="IPR011009">
    <property type="entry name" value="Kinase-like_dom_sf"/>
</dbReference>
<keyword evidence="3 6" id="KW-0547">Nucleotide-binding</keyword>
<dbReference type="PROSITE" id="PS51285">
    <property type="entry name" value="AGC_KINASE_CTER"/>
    <property type="match status" value="1"/>
</dbReference>
<dbReference type="GO" id="GO:0005524">
    <property type="term" value="F:ATP binding"/>
    <property type="evidence" value="ECO:0007669"/>
    <property type="project" value="UniProtKB-UniRule"/>
</dbReference>
<evidence type="ECO:0000256" key="4">
    <source>
        <dbReference type="ARBA" id="ARBA00022777"/>
    </source>
</evidence>
<protein>
    <submittedName>
        <fullName evidence="10">Kinase-like protein</fullName>
    </submittedName>
</protein>
<dbReference type="OrthoDB" id="354826at2759"/>
<dbReference type="eggNOG" id="KOG0598">
    <property type="taxonomic scope" value="Eukaryota"/>
</dbReference>
<dbReference type="AlphaFoldDB" id="N1QHM2"/>
<dbReference type="PROSITE" id="PS00107">
    <property type="entry name" value="PROTEIN_KINASE_ATP"/>
    <property type="match status" value="1"/>
</dbReference>
<dbReference type="InterPro" id="IPR008271">
    <property type="entry name" value="Ser/Thr_kinase_AS"/>
</dbReference>
<sequence length="584" mass="65128">MGNSNGKPVVLTDEVNLNHFRLLRVVGKGAFGKVRIVERKDTGLTFALKYIRKDEVVRSESVRNIIRERRMLEHLNHPFLCNLRYSFQDVEYLYIVVDLMNGGDLRFHISRKTFTEEAVRFWISQLGCALRYIHKQGIVHRDVKPDNVLLDSEGHVHLADFNVASDITPGKPLTSKSGTLAYLAPEVYAGKGYYSEVDWWSLGVLFYECIYNKRPFEANHHDALAQAIVKADPPFPVTSPPVSMPCLHAISSLLEKNKHLRIGAAGFETFTDNPFFRDIDFEALENKEIEPIFCPSSEKTNFDATYDLEELLLEEAPLEARARKQKPRAELREDATQQEIRADELHRMIETMFEPFNYTALPQDRSPVASVSDSPTATKSSTRLPRGTEGPGDPNYARHTLEKARAVPTPRSQTPGSASRTRSSTHSPEGSPPLPVGTLEIGVAVGHPPENYVPSVADAVQHAAPDSRESPRSRAIRYENIAPATPPVTSTKAYQQHRPRGSTRSTSQGGGVQVVLNEHGSWTDMANQSQAMVAPGDDLRRAERPSGMLGFLNRKKGRDRSPKAKEKERGVLGKEGARVIISHG</sequence>
<feature type="compositionally biased region" description="Basic and acidic residues" evidence="7">
    <location>
        <begin position="559"/>
        <end position="577"/>
    </location>
</feature>
<dbReference type="PANTHER" id="PTHR24355">
    <property type="entry name" value="G PROTEIN-COUPLED RECEPTOR KINASE/RIBOSOMAL PROTEIN S6 KINASE"/>
    <property type="match status" value="1"/>
</dbReference>